<dbReference type="InterPro" id="IPR018194">
    <property type="entry name" value="Ni-dep_hyd_lsu_Ni_BS"/>
</dbReference>
<dbReference type="PROSITE" id="PS00507">
    <property type="entry name" value="NI_HGENASE_L_1"/>
    <property type="match status" value="1"/>
</dbReference>
<evidence type="ECO:0000256" key="5">
    <source>
        <dbReference type="ARBA" id="ARBA00023002"/>
    </source>
</evidence>
<evidence type="ECO:0000256" key="3">
    <source>
        <dbReference type="ARBA" id="ARBA00022596"/>
    </source>
</evidence>
<dbReference type="Proteomes" id="UP000256329">
    <property type="component" value="Unassembled WGS sequence"/>
</dbReference>
<feature type="binding site" evidence="6">
    <location>
        <position position="61"/>
    </location>
    <ligand>
        <name>Ni(2+)</name>
        <dbReference type="ChEBI" id="CHEBI:49786"/>
    </ligand>
</feature>
<dbReference type="EMBL" id="QSLN01000001">
    <property type="protein sequence ID" value="RDV84702.1"/>
    <property type="molecule type" value="Genomic_DNA"/>
</dbReference>
<feature type="binding site" evidence="6">
    <location>
        <position position="64"/>
    </location>
    <ligand>
        <name>Fe cation</name>
        <dbReference type="ChEBI" id="CHEBI:24875"/>
    </ligand>
</feature>
<keyword evidence="3 6" id="KW-0533">Nickel</keyword>
<dbReference type="InterPro" id="IPR029014">
    <property type="entry name" value="NiFe-Hase_large"/>
</dbReference>
<dbReference type="AlphaFoldDB" id="A0A3D8P769"/>
<evidence type="ECO:0000313" key="8">
    <source>
        <dbReference type="Proteomes" id="UP000256329"/>
    </source>
</evidence>
<feature type="binding site" evidence="6">
    <location>
        <position position="455"/>
    </location>
    <ligand>
        <name>Ni(2+)</name>
        <dbReference type="ChEBI" id="CHEBI:49786"/>
    </ligand>
</feature>
<feature type="binding site" evidence="6">
    <location>
        <position position="458"/>
    </location>
    <ligand>
        <name>Fe cation</name>
        <dbReference type="ChEBI" id="CHEBI:24875"/>
    </ligand>
</feature>
<evidence type="ECO:0000256" key="6">
    <source>
        <dbReference type="PIRSR" id="PIRSR601501-1"/>
    </source>
</evidence>
<keyword evidence="8" id="KW-1185">Reference proteome</keyword>
<dbReference type="RefSeq" id="WP_115791696.1">
    <property type="nucleotide sequence ID" value="NZ_QSLN01000001.1"/>
</dbReference>
<dbReference type="Gene3D" id="1.10.645.10">
    <property type="entry name" value="Cytochrome-c3 Hydrogenase, chain B"/>
    <property type="match status" value="1"/>
</dbReference>
<keyword evidence="5" id="KW-0560">Oxidoreductase</keyword>
<sequence length="487" mass="54781">MQRITIDPITRLEGHGKIEIFLNERGEVENAYFQIPELRGFEKFVEGRPAEEVARIVSRICGVCSGTHHVCAGKAVDKVFGVKPTPTALKLRRLFYSAHYIHSHLAHFYALAAPDFVVGPEADPPVRNIVGLISKVGLEIGGKVIKARRLAQEIQTMLGGRPVHPAFMVPGGVSKGLTEEERRQIEEWAEFEVEFARFSLKLFEDVVLKNKQYLELIQSDAYRLETNYMGIVDEKNRVDFYDGEIRYVDTQGREIGRYKEEEYLEHVAEHVEPWSYLKFPFLKKLGWKGFVEGPGTSIYQAAPLGRINAADAMKTPLAEEERQKFFEFFGGRPVHNILATHWARLIENLQAAEELLDLARDPEITSPDIRNIPEGVAGEGVGIIEAPRGTLTHHYQTDERGIVVKANLIVGTTNNNAPICMAVKKAAQALIRPGVAIKEGLLNMIEMAFRAFDPCFSCATHALMGELPLVVNIYNHYGELVEQIHRQ</sequence>
<comment type="similarity">
    <text evidence="2">Belongs to the [NiFe]/[NiFeSe] hydrogenase large subunit family.</text>
</comment>
<proteinExistence type="inferred from homology"/>
<dbReference type="Pfam" id="PF00374">
    <property type="entry name" value="NiFeSe_Hases"/>
    <property type="match status" value="2"/>
</dbReference>
<comment type="cofactor">
    <cofactor evidence="6">
        <name>Fe cation</name>
        <dbReference type="ChEBI" id="CHEBI:24875"/>
    </cofactor>
</comment>
<reference evidence="7 8" key="1">
    <citation type="submission" date="2018-08" db="EMBL/GenBank/DDBJ databases">
        <title>Form III RuBisCO-mediated autotrophy in Thermodesulfobium bacteria.</title>
        <authorList>
            <person name="Toshchakov S.V."/>
            <person name="Kublanov I.V."/>
            <person name="Frolov E."/>
            <person name="Bonch-Osmolovskaya E.A."/>
            <person name="Tourova T.P."/>
            <person name="Chernych N.A."/>
            <person name="Lebedinsky A.V."/>
        </authorList>
    </citation>
    <scope>NUCLEOTIDE SEQUENCE [LARGE SCALE GENOMIC DNA]</scope>
    <source>
        <strain evidence="7 8">SR</strain>
    </source>
</reference>
<accession>A0A3D8P769</accession>
<comment type="cofactor">
    <cofactor evidence="1 6">
        <name>Ni(2+)</name>
        <dbReference type="ChEBI" id="CHEBI:49786"/>
    </cofactor>
</comment>
<comment type="caution">
    <text evidence="7">The sequence shown here is derived from an EMBL/GenBank/DDBJ whole genome shotgun (WGS) entry which is preliminary data.</text>
</comment>
<name>A0A3D8P769_9THEO</name>
<evidence type="ECO:0000256" key="2">
    <source>
        <dbReference type="ARBA" id="ARBA00009292"/>
    </source>
</evidence>
<keyword evidence="4 6" id="KW-0479">Metal-binding</keyword>
<evidence type="ECO:0000256" key="4">
    <source>
        <dbReference type="ARBA" id="ARBA00022723"/>
    </source>
</evidence>
<protein>
    <submittedName>
        <fullName evidence="7">Ni/Fe hydrogenase subunit alpha</fullName>
    </submittedName>
</protein>
<gene>
    <name evidence="7" type="ORF">DXX99_01230</name>
</gene>
<feature type="binding site" evidence="6">
    <location>
        <position position="408"/>
    </location>
    <ligand>
        <name>Mg(2+)</name>
        <dbReference type="ChEBI" id="CHEBI:18420"/>
    </ligand>
</feature>
<dbReference type="PANTHER" id="PTHR43600">
    <property type="entry name" value="COENZYME F420 HYDROGENASE, SUBUNIT ALPHA"/>
    <property type="match status" value="1"/>
</dbReference>
<dbReference type="InterPro" id="IPR001501">
    <property type="entry name" value="Ni-dep_hyd_lsu"/>
</dbReference>
<organism evidence="7 8">
    <name type="scientific">Ammonifex thiophilus</name>
    <dbReference type="NCBI Taxonomy" id="444093"/>
    <lineage>
        <taxon>Bacteria</taxon>
        <taxon>Bacillati</taxon>
        <taxon>Bacillota</taxon>
        <taxon>Clostridia</taxon>
        <taxon>Thermoanaerobacterales</taxon>
        <taxon>Thermoanaerobacteraceae</taxon>
        <taxon>Ammonifex</taxon>
    </lineage>
</organism>
<dbReference type="SUPFAM" id="SSF56762">
    <property type="entry name" value="HydB/Nqo4-like"/>
    <property type="match status" value="1"/>
</dbReference>
<dbReference type="PANTHER" id="PTHR43600:SF2">
    <property type="entry name" value="F420-NON-REDUCING HYDROGENASE VHU SUBUNIT A"/>
    <property type="match status" value="1"/>
</dbReference>
<keyword evidence="6" id="KW-0408">Iron</keyword>
<feature type="binding site" evidence="6">
    <location>
        <position position="461"/>
    </location>
    <ligand>
        <name>Mg(2+)</name>
        <dbReference type="ChEBI" id="CHEBI:18420"/>
    </ligand>
</feature>
<feature type="binding site" evidence="6">
    <location>
        <position position="42"/>
    </location>
    <ligand>
        <name>Mg(2+)</name>
        <dbReference type="ChEBI" id="CHEBI:18420"/>
    </ligand>
</feature>
<dbReference type="GO" id="GO:0016151">
    <property type="term" value="F:nickel cation binding"/>
    <property type="evidence" value="ECO:0007669"/>
    <property type="project" value="InterPro"/>
</dbReference>
<dbReference type="OrthoDB" id="9761717at2"/>
<evidence type="ECO:0000313" key="7">
    <source>
        <dbReference type="EMBL" id="RDV84702.1"/>
    </source>
</evidence>
<evidence type="ECO:0000256" key="1">
    <source>
        <dbReference type="ARBA" id="ARBA00001967"/>
    </source>
</evidence>
<dbReference type="GO" id="GO:0008901">
    <property type="term" value="F:ferredoxin hydrogenase activity"/>
    <property type="evidence" value="ECO:0007669"/>
    <property type="project" value="InterPro"/>
</dbReference>
<keyword evidence="6" id="KW-0460">Magnesium</keyword>
<feature type="binding site" evidence="6">
    <location>
        <position position="64"/>
    </location>
    <ligand>
        <name>Ni(2+)</name>
        <dbReference type="ChEBI" id="CHEBI:49786"/>
    </ligand>
</feature>